<evidence type="ECO:0000313" key="2">
    <source>
        <dbReference type="Proteomes" id="UP000281350"/>
    </source>
</evidence>
<organism evidence="1 2">
    <name type="scientific">Pseudomonas syringae pv. primulae</name>
    <dbReference type="NCBI Taxonomy" id="251707"/>
    <lineage>
        <taxon>Bacteria</taxon>
        <taxon>Pseudomonadati</taxon>
        <taxon>Pseudomonadota</taxon>
        <taxon>Gammaproteobacteria</taxon>
        <taxon>Pseudomonadales</taxon>
        <taxon>Pseudomonadaceae</taxon>
        <taxon>Pseudomonas</taxon>
    </lineage>
</organism>
<gene>
    <name evidence="1" type="ORF">ALQ36_103028</name>
</gene>
<dbReference type="AlphaFoldDB" id="A0A3M3XTZ0"/>
<evidence type="ECO:0000313" key="1">
    <source>
        <dbReference type="EMBL" id="RMO73480.1"/>
    </source>
</evidence>
<name>A0A3M3XTZ0_9PSED</name>
<comment type="caution">
    <text evidence="1">The sequence shown here is derived from an EMBL/GenBank/DDBJ whole genome shotgun (WGS) entry which is preliminary data.</text>
</comment>
<sequence length="67" mass="7274">MRATESGAHVTGARQDALAATDGSWLNEVKKDAPDVSDFQLSCDALRRHAVLDALRPVLKQAARGWE</sequence>
<dbReference type="EMBL" id="RBPY01000140">
    <property type="protein sequence ID" value="RMO73480.1"/>
    <property type="molecule type" value="Genomic_DNA"/>
</dbReference>
<protein>
    <submittedName>
        <fullName evidence="1">Uncharacterized protein</fullName>
    </submittedName>
</protein>
<accession>A0A3M3XTZ0</accession>
<reference evidence="1 2" key="1">
    <citation type="submission" date="2018-08" db="EMBL/GenBank/DDBJ databases">
        <title>Recombination of ecologically and evolutionarily significant loci maintains genetic cohesion in the Pseudomonas syringae species complex.</title>
        <authorList>
            <person name="Dillon M."/>
            <person name="Thakur S."/>
            <person name="Almeida R.N.D."/>
            <person name="Weir B.S."/>
            <person name="Guttman D.S."/>
        </authorList>
    </citation>
    <scope>NUCLEOTIDE SEQUENCE [LARGE SCALE GENOMIC DNA]</scope>
    <source>
        <strain evidence="1 2">ICMP 2732</strain>
    </source>
</reference>
<proteinExistence type="predicted"/>
<dbReference type="Proteomes" id="UP000281350">
    <property type="component" value="Unassembled WGS sequence"/>
</dbReference>